<dbReference type="Proteomes" id="UP000317365">
    <property type="component" value="Chromosome"/>
</dbReference>
<dbReference type="CDD" id="cd06423">
    <property type="entry name" value="CESA_like"/>
    <property type="match status" value="1"/>
</dbReference>
<keyword evidence="4" id="KW-0472">Membrane</keyword>
<evidence type="ECO:0000256" key="1">
    <source>
        <dbReference type="ARBA" id="ARBA00006739"/>
    </source>
</evidence>
<reference evidence="6" key="1">
    <citation type="submission" date="2019-02" db="EMBL/GenBank/DDBJ databases">
        <title>Complete genome sequence of Rhodoferax sp. Gr-4.</title>
        <authorList>
            <person name="Jin L."/>
        </authorList>
    </citation>
    <scope>NUCLEOTIDE SEQUENCE [LARGE SCALE GENOMIC DNA]</scope>
    <source>
        <strain evidence="6">Gr-4</strain>
    </source>
</reference>
<dbReference type="EMBL" id="CP036282">
    <property type="protein sequence ID" value="QDL53086.1"/>
    <property type="molecule type" value="Genomic_DNA"/>
</dbReference>
<dbReference type="SUPFAM" id="SSF53448">
    <property type="entry name" value="Nucleotide-diphospho-sugar transferases"/>
    <property type="match status" value="1"/>
</dbReference>
<dbReference type="PANTHER" id="PTHR43630">
    <property type="entry name" value="POLY-BETA-1,6-N-ACETYL-D-GLUCOSAMINE SYNTHASE"/>
    <property type="match status" value="1"/>
</dbReference>
<dbReference type="AlphaFoldDB" id="A0A515EKA3"/>
<dbReference type="Pfam" id="PF13641">
    <property type="entry name" value="Glyco_tranf_2_3"/>
    <property type="match status" value="1"/>
</dbReference>
<feature type="transmembrane region" description="Helical" evidence="4">
    <location>
        <begin position="344"/>
        <end position="369"/>
    </location>
</feature>
<dbReference type="InterPro" id="IPR029044">
    <property type="entry name" value="Nucleotide-diphossugar_trans"/>
</dbReference>
<keyword evidence="3" id="KW-0808">Transferase</keyword>
<keyword evidence="4" id="KW-1133">Transmembrane helix</keyword>
<evidence type="ECO:0000313" key="5">
    <source>
        <dbReference type="EMBL" id="QDL53086.1"/>
    </source>
</evidence>
<feature type="transmembrane region" description="Helical" evidence="4">
    <location>
        <begin position="50"/>
        <end position="73"/>
    </location>
</feature>
<gene>
    <name evidence="5" type="ORF">EXZ61_02265</name>
</gene>
<dbReference type="GO" id="GO:0016757">
    <property type="term" value="F:glycosyltransferase activity"/>
    <property type="evidence" value="ECO:0007669"/>
    <property type="project" value="UniProtKB-KW"/>
</dbReference>
<reference evidence="6" key="2">
    <citation type="journal article" date="2020" name="Int. J. Syst. Evol. Microbiol.">
        <title>Genomic insights into a novel species Rhodoferax aquaticus sp. nov., isolated from freshwater.</title>
        <authorList>
            <person name="Li T."/>
            <person name="Zhuo Y."/>
            <person name="Jin C.Z."/>
            <person name="Wu X."/>
            <person name="Ko S.R."/>
            <person name="Jin F.J."/>
            <person name="Ahn C.Y."/>
            <person name="Oh H.M."/>
            <person name="Lee H.G."/>
            <person name="Jin L."/>
        </authorList>
    </citation>
    <scope>NUCLEOTIDE SEQUENCE [LARGE SCALE GENOMIC DNA]</scope>
    <source>
        <strain evidence="6">Gr-4</strain>
    </source>
</reference>
<keyword evidence="4" id="KW-0812">Transmembrane</keyword>
<dbReference type="RefSeq" id="WP_142808618.1">
    <property type="nucleotide sequence ID" value="NZ_CP036282.1"/>
</dbReference>
<evidence type="ECO:0000256" key="2">
    <source>
        <dbReference type="ARBA" id="ARBA00022676"/>
    </source>
</evidence>
<dbReference type="Gene3D" id="3.90.550.10">
    <property type="entry name" value="Spore Coat Polysaccharide Biosynthesis Protein SpsA, Chain A"/>
    <property type="match status" value="1"/>
</dbReference>
<proteinExistence type="inferred from homology"/>
<dbReference type="PANTHER" id="PTHR43630:SF1">
    <property type="entry name" value="POLY-BETA-1,6-N-ACETYL-D-GLUCOSAMINE SYNTHASE"/>
    <property type="match status" value="1"/>
</dbReference>
<comment type="similarity">
    <text evidence="1">Belongs to the glycosyltransferase 2 family.</text>
</comment>
<dbReference type="KEGG" id="rhg:EXZ61_02265"/>
<keyword evidence="6" id="KW-1185">Reference proteome</keyword>
<evidence type="ECO:0000256" key="3">
    <source>
        <dbReference type="ARBA" id="ARBA00022679"/>
    </source>
</evidence>
<evidence type="ECO:0000256" key="4">
    <source>
        <dbReference type="SAM" id="Phobius"/>
    </source>
</evidence>
<keyword evidence="2" id="KW-0328">Glycosyltransferase</keyword>
<protein>
    <submittedName>
        <fullName evidence="5">Glycosyltransferase</fullName>
    </submittedName>
</protein>
<evidence type="ECO:0000313" key="6">
    <source>
        <dbReference type="Proteomes" id="UP000317365"/>
    </source>
</evidence>
<sequence length="451" mass="51244">MVSKQISRYLWAALAVLAVVAVLGYSYQSVTEAKGSFAVLLESYVLSAVTFYLLAFLVLLVIRYGIMIFYSFMDHLETLFERRTAPVALPREDSSLPMVTLVVPAYNEGIVIQAAIRSLLELDYPNFEIVVVDDGSTDDTYEKALEVAREQNDIPVRVITKRNGGKAEALNTGMTAARGEFILNMDGDSKLSRNTLRVCIRHFDNPKIGAVAGNVKVINRENMLTNIQALEYVEGLAMARKAQSFLRIVNIIPGPLGMFRKSVLQQVGGYDHDTFAEDCDLTLKMLMHGWHIAYEPSAIAWVETPSRLLDLLKQRYRWTRGILQATSKHSHALWQPRKAGINCFILWFMLFEGIMWPFSTMLGNLFFAYVGIQYGLATLLFYWWLQLTVLDVVAAAYCVVIEEEEPELIFYAVMFRLFYINIIDVSKVFATIEEWRGKAMTWGKLEREGKL</sequence>
<accession>A0A515EKA3</accession>
<organism evidence="5 6">
    <name type="scientific">Rhodoferax aquaticus</name>
    <dbReference type="NCBI Taxonomy" id="2527691"/>
    <lineage>
        <taxon>Bacteria</taxon>
        <taxon>Pseudomonadati</taxon>
        <taxon>Pseudomonadota</taxon>
        <taxon>Betaproteobacteria</taxon>
        <taxon>Burkholderiales</taxon>
        <taxon>Comamonadaceae</taxon>
        <taxon>Rhodoferax</taxon>
    </lineage>
</organism>
<name>A0A515EKA3_9BURK</name>